<proteinExistence type="predicted"/>
<evidence type="ECO:0000313" key="3">
    <source>
        <dbReference type="Proteomes" id="UP000094389"/>
    </source>
</evidence>
<keyword evidence="3" id="KW-1185">Reference proteome</keyword>
<reference evidence="2 3" key="1">
    <citation type="journal article" date="2016" name="Proc. Natl. Acad. Sci. U.S.A.">
        <title>Comparative genomics of biotechnologically important yeasts.</title>
        <authorList>
            <person name="Riley R."/>
            <person name="Haridas S."/>
            <person name="Wolfe K.H."/>
            <person name="Lopes M.R."/>
            <person name="Hittinger C.T."/>
            <person name="Goeker M."/>
            <person name="Salamov A.A."/>
            <person name="Wisecaver J.H."/>
            <person name="Long T.M."/>
            <person name="Calvey C.H."/>
            <person name="Aerts A.L."/>
            <person name="Barry K.W."/>
            <person name="Choi C."/>
            <person name="Clum A."/>
            <person name="Coughlan A.Y."/>
            <person name="Deshpande S."/>
            <person name="Douglass A.P."/>
            <person name="Hanson S.J."/>
            <person name="Klenk H.-P."/>
            <person name="LaButti K.M."/>
            <person name="Lapidus A."/>
            <person name="Lindquist E.A."/>
            <person name="Lipzen A.M."/>
            <person name="Meier-Kolthoff J.P."/>
            <person name="Ohm R.A."/>
            <person name="Otillar R.P."/>
            <person name="Pangilinan J.L."/>
            <person name="Peng Y."/>
            <person name="Rokas A."/>
            <person name="Rosa C.A."/>
            <person name="Scheuner C."/>
            <person name="Sibirny A.A."/>
            <person name="Slot J.C."/>
            <person name="Stielow J.B."/>
            <person name="Sun H."/>
            <person name="Kurtzman C.P."/>
            <person name="Blackwell M."/>
            <person name="Grigoriev I.V."/>
            <person name="Jeffries T.W."/>
        </authorList>
    </citation>
    <scope>NUCLEOTIDE SEQUENCE [LARGE SCALE GENOMIC DNA]</scope>
    <source>
        <strain evidence="3">ATCC 18201 / CBS 1600 / BCRC 20928 / JCM 3617 / NBRC 0987 / NRRL Y-1542</strain>
    </source>
</reference>
<feature type="compositionally biased region" description="Acidic residues" evidence="1">
    <location>
        <begin position="318"/>
        <end position="337"/>
    </location>
</feature>
<organism evidence="2 3">
    <name type="scientific">Cyberlindnera jadinii (strain ATCC 18201 / CBS 1600 / BCRC 20928 / JCM 3617 / NBRC 0987 / NRRL Y-1542)</name>
    <name type="common">Torula yeast</name>
    <name type="synonym">Candida utilis</name>
    <dbReference type="NCBI Taxonomy" id="983966"/>
    <lineage>
        <taxon>Eukaryota</taxon>
        <taxon>Fungi</taxon>
        <taxon>Dikarya</taxon>
        <taxon>Ascomycota</taxon>
        <taxon>Saccharomycotina</taxon>
        <taxon>Saccharomycetes</taxon>
        <taxon>Phaffomycetales</taxon>
        <taxon>Phaffomycetaceae</taxon>
        <taxon>Cyberlindnera</taxon>
    </lineage>
</organism>
<feature type="region of interest" description="Disordered" evidence="1">
    <location>
        <begin position="315"/>
        <end position="338"/>
    </location>
</feature>
<sequence>MMHPHWNVCEICIHIYASDDKLKLDWGYIKRLSIGPYASPLTYILLVPTTSQYPLIGLKSKRLTQIITSADWNNMMTIHDDEYTNIDASKTVNVDEDTYPMYKLESCHRYSLSGYTAATPRTKTKTSITEEQELYYHLSSYTFPKGWFQCTSCPSSPSLRNVLPASKTSPNNIVLNGESALPQRRSLHRRSSAISISTSESRFSSGSGSIFERAGTPGTGSAGCNSDLETPRTPTSCSKFPYTLGGLIDLDVVTEGSDTQLVEQSTGGYSHGSPSEVGDVVHEIESIDETDEWGAEDKGHGGDERFGCIEAGDVYAASDDDDDGDDVGSGEDEDEGDYVNLVNFLLESRSQRSMGVDDDYNPCDYVRNGLRRL</sequence>
<dbReference type="Proteomes" id="UP000094389">
    <property type="component" value="Unassembled WGS sequence"/>
</dbReference>
<dbReference type="RefSeq" id="XP_020071884.1">
    <property type="nucleotide sequence ID" value="XM_020214564.1"/>
</dbReference>
<evidence type="ECO:0000313" key="2">
    <source>
        <dbReference type="EMBL" id="ODV74845.1"/>
    </source>
</evidence>
<feature type="region of interest" description="Disordered" evidence="1">
    <location>
        <begin position="197"/>
        <end position="229"/>
    </location>
</feature>
<name>A0A1E4S5S4_CYBJN</name>
<dbReference type="GeneID" id="30988960"/>
<accession>A0A1E4S5S4</accession>
<feature type="compositionally biased region" description="Low complexity" evidence="1">
    <location>
        <begin position="197"/>
        <end position="213"/>
    </location>
</feature>
<protein>
    <submittedName>
        <fullName evidence="2">Uncharacterized protein</fullName>
    </submittedName>
</protein>
<dbReference type="EMBL" id="KV453927">
    <property type="protein sequence ID" value="ODV74845.1"/>
    <property type="molecule type" value="Genomic_DNA"/>
</dbReference>
<evidence type="ECO:0000256" key="1">
    <source>
        <dbReference type="SAM" id="MobiDB-lite"/>
    </source>
</evidence>
<gene>
    <name evidence="2" type="ORF">CYBJADRAFT_166628</name>
</gene>
<dbReference type="AlphaFoldDB" id="A0A1E4S5S4"/>